<name>A0A8T2TYW4_CERRI</name>
<evidence type="ECO:0000313" key="19">
    <source>
        <dbReference type="Proteomes" id="UP000825935"/>
    </source>
</evidence>
<organism evidence="18 19">
    <name type="scientific">Ceratopteris richardii</name>
    <name type="common">Triangle waterfern</name>
    <dbReference type="NCBI Taxonomy" id="49495"/>
    <lineage>
        <taxon>Eukaryota</taxon>
        <taxon>Viridiplantae</taxon>
        <taxon>Streptophyta</taxon>
        <taxon>Embryophyta</taxon>
        <taxon>Tracheophyta</taxon>
        <taxon>Polypodiopsida</taxon>
        <taxon>Polypodiidae</taxon>
        <taxon>Polypodiales</taxon>
        <taxon>Pteridineae</taxon>
        <taxon>Pteridaceae</taxon>
        <taxon>Parkerioideae</taxon>
        <taxon>Ceratopteris</taxon>
    </lineage>
</organism>
<feature type="domain" description="PHD-type" evidence="14">
    <location>
        <begin position="17"/>
        <end position="63"/>
    </location>
</feature>
<dbReference type="InterPro" id="IPR046341">
    <property type="entry name" value="SET_dom_sf"/>
</dbReference>
<evidence type="ECO:0000313" key="18">
    <source>
        <dbReference type="EMBL" id="KAH7428971.1"/>
    </source>
</evidence>
<dbReference type="InterPro" id="IPR019787">
    <property type="entry name" value="Znf_PHD-finger"/>
</dbReference>
<evidence type="ECO:0000256" key="7">
    <source>
        <dbReference type="ARBA" id="ARBA00022723"/>
    </source>
</evidence>
<evidence type="ECO:0000256" key="6">
    <source>
        <dbReference type="ARBA" id="ARBA00022691"/>
    </source>
</evidence>
<dbReference type="PANTHER" id="PTHR22884">
    <property type="entry name" value="SET DOMAIN PROTEINS"/>
    <property type="match status" value="1"/>
</dbReference>
<dbReference type="PROSITE" id="PS51578">
    <property type="entry name" value="SAM_MT43_SET2_2"/>
    <property type="match status" value="1"/>
</dbReference>
<dbReference type="Pfam" id="PF23004">
    <property type="entry name" value="PHDvar_NSD"/>
    <property type="match status" value="1"/>
</dbReference>
<keyword evidence="7" id="KW-0479">Metal-binding</keyword>
<evidence type="ECO:0000256" key="9">
    <source>
        <dbReference type="ARBA" id="ARBA00022771"/>
    </source>
</evidence>
<evidence type="ECO:0000256" key="12">
    <source>
        <dbReference type="ARBA" id="ARBA00023242"/>
    </source>
</evidence>
<evidence type="ECO:0000259" key="14">
    <source>
        <dbReference type="PROSITE" id="PS50016"/>
    </source>
</evidence>
<dbReference type="InterPro" id="IPR006560">
    <property type="entry name" value="AWS_dom"/>
</dbReference>
<evidence type="ECO:0000256" key="4">
    <source>
        <dbReference type="ARBA" id="ARBA00022603"/>
    </source>
</evidence>
<dbReference type="Proteomes" id="UP000825935">
    <property type="component" value="Chromosome 9"/>
</dbReference>
<dbReference type="InterPro" id="IPR011011">
    <property type="entry name" value="Znf_FYVE_PHD"/>
</dbReference>
<keyword evidence="5" id="KW-0808">Transferase</keyword>
<evidence type="ECO:0000256" key="3">
    <source>
        <dbReference type="ARBA" id="ARBA00022454"/>
    </source>
</evidence>
<dbReference type="Pfam" id="PF00628">
    <property type="entry name" value="PHD"/>
    <property type="match status" value="1"/>
</dbReference>
<dbReference type="AlphaFoldDB" id="A0A8T2TYW4"/>
<dbReference type="EMBL" id="CM035414">
    <property type="protein sequence ID" value="KAH7428971.1"/>
    <property type="molecule type" value="Genomic_DNA"/>
</dbReference>
<dbReference type="SMART" id="SM00317">
    <property type="entry name" value="SET"/>
    <property type="match status" value="1"/>
</dbReference>
<dbReference type="InterPro" id="IPR050777">
    <property type="entry name" value="SET2_Histone-Lys_MeTrsfase"/>
</dbReference>
<dbReference type="SMART" id="SM00570">
    <property type="entry name" value="AWS"/>
    <property type="match status" value="1"/>
</dbReference>
<dbReference type="OrthoDB" id="422362at2759"/>
<dbReference type="InterPro" id="IPR055198">
    <property type="entry name" value="NSD_PHD"/>
</dbReference>
<dbReference type="InterPro" id="IPR001965">
    <property type="entry name" value="Znf_PHD"/>
</dbReference>
<keyword evidence="11" id="KW-0156">Chromatin regulator</keyword>
<dbReference type="InterPro" id="IPR019786">
    <property type="entry name" value="Zinc_finger_PHD-type_CS"/>
</dbReference>
<dbReference type="GO" id="GO:0042054">
    <property type="term" value="F:histone methyltransferase activity"/>
    <property type="evidence" value="ECO:0007669"/>
    <property type="project" value="InterPro"/>
</dbReference>
<dbReference type="PROSITE" id="PS01359">
    <property type="entry name" value="ZF_PHD_1"/>
    <property type="match status" value="1"/>
</dbReference>
<evidence type="ECO:0000259" key="15">
    <source>
        <dbReference type="PROSITE" id="PS50280"/>
    </source>
</evidence>
<dbReference type="Pfam" id="PF00856">
    <property type="entry name" value="SET"/>
    <property type="match status" value="1"/>
</dbReference>
<dbReference type="InterPro" id="IPR047893">
    <property type="entry name" value="ASHR3-like_SET"/>
</dbReference>
<dbReference type="Pfam" id="PF21743">
    <property type="entry name" value="PTM_DIR17_Tudor"/>
    <property type="match status" value="1"/>
</dbReference>
<reference evidence="18" key="1">
    <citation type="submission" date="2021-08" db="EMBL/GenBank/DDBJ databases">
        <title>WGS assembly of Ceratopteris richardii.</title>
        <authorList>
            <person name="Marchant D.B."/>
            <person name="Chen G."/>
            <person name="Jenkins J."/>
            <person name="Shu S."/>
            <person name="Leebens-Mack J."/>
            <person name="Grimwood J."/>
            <person name="Schmutz J."/>
            <person name="Soltis P."/>
            <person name="Soltis D."/>
            <person name="Chen Z.-H."/>
        </authorList>
    </citation>
    <scope>NUCLEOTIDE SEQUENCE</scope>
    <source>
        <strain evidence="18">Whitten #5841</strain>
        <tissue evidence="18">Leaf</tissue>
    </source>
</reference>
<dbReference type="CDD" id="cd20404">
    <property type="entry name" value="Tudor_Agenet_AtEML-like"/>
    <property type="match status" value="1"/>
</dbReference>
<dbReference type="InterPro" id="IPR003616">
    <property type="entry name" value="Post-SET_dom"/>
</dbReference>
<dbReference type="SUPFAM" id="SSF57903">
    <property type="entry name" value="FYVE/PHD zinc finger"/>
    <property type="match status" value="1"/>
</dbReference>
<sequence length="555" mass="63121">MALRGRPKSSEDDDGCSYTCGICHDFGELLCCEQCGQGFHLLCLKLDKMPEEDLWLCNNCKANKVQCFECKDFDDPTDGRMFKCAYRSCKKFYHDHCKSMWSIGSEFSVRKLCPLHVCNVCGSRRNSGLIKLHKCLECPVAYHQSCLPDRHGFLNDMPGYMICSKHGKESCLPRDAKNKKCSDPAELLRNLPISQQFHEFHVPPAIHDFVRKLKSRPQPFVHIRRNVYLVKKPKKCPENEFMQCACAQAGNSRESCERDCICSMLQYSCSEGCGCGPSCKNVPFQKRLGLKLDLVKTEKCGWGIVAAEKIRAGDFIIEYVGEVIDDKTCEERLWGIKARDETNFYMCEINREMVIDATFKGNLSRFINHSCCPNAQLQKWQIDEETRIGVFAISDIEVGEAISYDYQFIPFGQDQTCFCGAMACRGKLGRKPSKQKVSASVALQIVRKEVFGSKSMKRSSLHGFRVGSQYKDCSCTGLVPPVAKESCLSTSCLGLRVRIWWPLDDMFYSGKIVHFDSKEGTHKVEYDDGDCEILHMDKERWELEEPILALQDKPS</sequence>
<evidence type="ECO:0000256" key="13">
    <source>
        <dbReference type="PROSITE-ProRule" id="PRU00146"/>
    </source>
</evidence>
<keyword evidence="9 13" id="KW-0863">Zinc-finger</keyword>
<dbReference type="SMART" id="SM00249">
    <property type="entry name" value="PHD"/>
    <property type="match status" value="3"/>
</dbReference>
<dbReference type="SMART" id="SM00508">
    <property type="entry name" value="PostSET"/>
    <property type="match status" value="1"/>
</dbReference>
<gene>
    <name evidence="18" type="ORF">KP509_09G024900</name>
</gene>
<dbReference type="Pfam" id="PF22908">
    <property type="entry name" value="PHD_NSD"/>
    <property type="match status" value="1"/>
</dbReference>
<keyword evidence="19" id="KW-1185">Reference proteome</keyword>
<dbReference type="Gene3D" id="2.170.270.10">
    <property type="entry name" value="SET domain"/>
    <property type="match status" value="1"/>
</dbReference>
<dbReference type="InterPro" id="IPR025787">
    <property type="entry name" value="Hist-Lys_N-MeTrfase_SET2_plant"/>
</dbReference>
<evidence type="ECO:0000256" key="5">
    <source>
        <dbReference type="ARBA" id="ARBA00022679"/>
    </source>
</evidence>
<comment type="subcellular location">
    <subcellularLocation>
        <location evidence="2">Chromosome</location>
    </subcellularLocation>
    <subcellularLocation>
        <location evidence="1">Nucleus</location>
    </subcellularLocation>
</comment>
<dbReference type="SUPFAM" id="SSF82199">
    <property type="entry name" value="SET domain"/>
    <property type="match status" value="1"/>
</dbReference>
<dbReference type="InterPro" id="IPR001214">
    <property type="entry name" value="SET_dom"/>
</dbReference>
<keyword evidence="10" id="KW-0862">Zinc</keyword>
<dbReference type="Gene3D" id="2.30.30.140">
    <property type="match status" value="1"/>
</dbReference>
<proteinExistence type="predicted"/>
<dbReference type="CDD" id="cd19175">
    <property type="entry name" value="SET_ASHR3-like"/>
    <property type="match status" value="1"/>
</dbReference>
<feature type="domain" description="AWS" evidence="17">
    <location>
        <begin position="239"/>
        <end position="288"/>
    </location>
</feature>
<keyword evidence="8" id="KW-0677">Repeat</keyword>
<dbReference type="OMA" id="MCEISRE"/>
<dbReference type="CDD" id="cd15566">
    <property type="entry name" value="PHD3_NSD"/>
    <property type="match status" value="1"/>
</dbReference>
<dbReference type="SUPFAM" id="SSF63748">
    <property type="entry name" value="Tudor/PWWP/MBT"/>
    <property type="match status" value="1"/>
</dbReference>
<evidence type="ECO:0000259" key="16">
    <source>
        <dbReference type="PROSITE" id="PS50868"/>
    </source>
</evidence>
<feature type="domain" description="Post-SET" evidence="16">
    <location>
        <begin position="413"/>
        <end position="429"/>
    </location>
</feature>
<evidence type="ECO:0000256" key="1">
    <source>
        <dbReference type="ARBA" id="ARBA00004123"/>
    </source>
</evidence>
<dbReference type="PROSITE" id="PS50868">
    <property type="entry name" value="POST_SET"/>
    <property type="match status" value="1"/>
</dbReference>
<comment type="caution">
    <text evidence="18">The sequence shown here is derived from an EMBL/GenBank/DDBJ whole genome shotgun (WGS) entry which is preliminary data.</text>
</comment>
<dbReference type="Gene3D" id="3.30.40.10">
    <property type="entry name" value="Zinc/RING finger domain, C3HC4 (zinc finger)"/>
    <property type="match status" value="2"/>
</dbReference>
<evidence type="ECO:0000256" key="8">
    <source>
        <dbReference type="ARBA" id="ARBA00022737"/>
    </source>
</evidence>
<dbReference type="PROSITE" id="PS50280">
    <property type="entry name" value="SET"/>
    <property type="match status" value="1"/>
</dbReference>
<dbReference type="GO" id="GO:0008270">
    <property type="term" value="F:zinc ion binding"/>
    <property type="evidence" value="ECO:0007669"/>
    <property type="project" value="UniProtKB-KW"/>
</dbReference>
<dbReference type="InterPro" id="IPR047365">
    <property type="entry name" value="Tudor_AtPTM-like"/>
</dbReference>
<evidence type="ECO:0000256" key="10">
    <source>
        <dbReference type="ARBA" id="ARBA00022833"/>
    </source>
</evidence>
<keyword evidence="4" id="KW-0489">Methyltransferase</keyword>
<keyword evidence="3" id="KW-0158">Chromosome</keyword>
<keyword evidence="12" id="KW-0539">Nucleus</keyword>
<dbReference type="PROSITE" id="PS51215">
    <property type="entry name" value="AWS"/>
    <property type="match status" value="1"/>
</dbReference>
<dbReference type="GO" id="GO:0005694">
    <property type="term" value="C:chromosome"/>
    <property type="evidence" value="ECO:0007669"/>
    <property type="project" value="UniProtKB-SubCell"/>
</dbReference>
<evidence type="ECO:0000259" key="17">
    <source>
        <dbReference type="PROSITE" id="PS51215"/>
    </source>
</evidence>
<dbReference type="InterPro" id="IPR055197">
    <property type="entry name" value="PHDvar_NSD"/>
</dbReference>
<accession>A0A8T2TYW4</accession>
<dbReference type="GO" id="GO:0032259">
    <property type="term" value="P:methylation"/>
    <property type="evidence" value="ECO:0007669"/>
    <property type="project" value="UniProtKB-KW"/>
</dbReference>
<protein>
    <recommendedName>
        <fullName evidence="20">Histone-lysine N-methyltransferase</fullName>
    </recommendedName>
</protein>
<evidence type="ECO:0000256" key="2">
    <source>
        <dbReference type="ARBA" id="ARBA00004286"/>
    </source>
</evidence>
<evidence type="ECO:0008006" key="20">
    <source>
        <dbReference type="Google" id="ProtNLM"/>
    </source>
</evidence>
<dbReference type="GO" id="GO:0005634">
    <property type="term" value="C:nucleus"/>
    <property type="evidence" value="ECO:0007669"/>
    <property type="project" value="UniProtKB-SubCell"/>
</dbReference>
<keyword evidence="6" id="KW-0949">S-adenosyl-L-methionine</keyword>
<feature type="domain" description="SET" evidence="15">
    <location>
        <begin position="290"/>
        <end position="407"/>
    </location>
</feature>
<dbReference type="InterPro" id="IPR013083">
    <property type="entry name" value="Znf_RING/FYVE/PHD"/>
</dbReference>
<dbReference type="PROSITE" id="PS50016">
    <property type="entry name" value="ZF_PHD_2"/>
    <property type="match status" value="1"/>
</dbReference>
<evidence type="ECO:0000256" key="11">
    <source>
        <dbReference type="ARBA" id="ARBA00022853"/>
    </source>
</evidence>